<sequence length="152" mass="17314">MFLAGETIFYPLHGIGTVVGIAEDGSYQIHLAEENVNIKVSQKGAAAIGLRYPLTKGDFFQQLEAGKTAQIPQEKPWRQQRKENAESLKSGEIKQVASVLRRLEEKERKKPLSASEIRMKRLARQIIQSEIRFILDIDEKKAKELLANFMNY</sequence>
<dbReference type="RefSeq" id="WP_205132604.1">
    <property type="nucleotide sequence ID" value="NZ_JACSNT010000002.1"/>
</dbReference>
<dbReference type="InterPro" id="IPR052531">
    <property type="entry name" value="CarD-like_regulator"/>
</dbReference>
<comment type="caution">
    <text evidence="2">The sequence shown here is derived from an EMBL/GenBank/DDBJ whole genome shotgun (WGS) entry which is preliminary data.</text>
</comment>
<evidence type="ECO:0000313" key="2">
    <source>
        <dbReference type="EMBL" id="MBM6877635.1"/>
    </source>
</evidence>
<organism evidence="2 3">
    <name type="scientific">Anaerotignum lactatifermentans</name>
    <dbReference type="NCBI Taxonomy" id="160404"/>
    <lineage>
        <taxon>Bacteria</taxon>
        <taxon>Bacillati</taxon>
        <taxon>Bacillota</taxon>
        <taxon>Clostridia</taxon>
        <taxon>Lachnospirales</taxon>
        <taxon>Anaerotignaceae</taxon>
        <taxon>Anaerotignum</taxon>
    </lineage>
</organism>
<name>A0ABS2G9C2_9FIRM</name>
<dbReference type="Proteomes" id="UP000729290">
    <property type="component" value="Unassembled WGS sequence"/>
</dbReference>
<protein>
    <recommendedName>
        <fullName evidence="1">CarD-like/TRCF RNAP-interacting domain-containing protein</fullName>
    </recommendedName>
</protein>
<reference evidence="2 3" key="1">
    <citation type="journal article" date="2021" name="Sci. Rep.">
        <title>The distribution of antibiotic resistance genes in chicken gut microbiota commensals.</title>
        <authorList>
            <person name="Juricova H."/>
            <person name="Matiasovicova J."/>
            <person name="Kubasova T."/>
            <person name="Cejkova D."/>
            <person name="Rychlik I."/>
        </authorList>
    </citation>
    <scope>NUCLEOTIDE SEQUENCE [LARGE SCALE GENOMIC DNA]</scope>
    <source>
        <strain evidence="2 3">An431b</strain>
    </source>
</reference>
<dbReference type="PANTHER" id="PTHR38447">
    <property type="entry name" value="TRANSCRIPTION FACTOR YDEB-RELATED"/>
    <property type="match status" value="1"/>
</dbReference>
<dbReference type="EMBL" id="JACSNV010000006">
    <property type="protein sequence ID" value="MBM6877635.1"/>
    <property type="molecule type" value="Genomic_DNA"/>
</dbReference>
<keyword evidence="3" id="KW-1185">Reference proteome</keyword>
<dbReference type="Gene3D" id="1.20.58.1290">
    <property type="entry name" value="CarD-like, C-terminal domain"/>
    <property type="match status" value="1"/>
</dbReference>
<dbReference type="InterPro" id="IPR048792">
    <property type="entry name" value="CarD_C"/>
</dbReference>
<evidence type="ECO:0000259" key="1">
    <source>
        <dbReference type="SMART" id="SM01058"/>
    </source>
</evidence>
<dbReference type="Pfam" id="PF21095">
    <property type="entry name" value="CarD_C"/>
    <property type="match status" value="1"/>
</dbReference>
<evidence type="ECO:0000313" key="3">
    <source>
        <dbReference type="Proteomes" id="UP000729290"/>
    </source>
</evidence>
<feature type="domain" description="CarD-like/TRCF RNAP-interacting" evidence="1">
    <location>
        <begin position="1"/>
        <end position="104"/>
    </location>
</feature>
<dbReference type="InterPro" id="IPR003711">
    <property type="entry name" value="CarD-like/TRCF_RID"/>
</dbReference>
<dbReference type="SMART" id="SM01058">
    <property type="entry name" value="CarD_TRCF"/>
    <property type="match status" value="1"/>
</dbReference>
<proteinExistence type="predicted"/>
<accession>A0ABS2G9C2</accession>
<dbReference type="PANTHER" id="PTHR38447:SF1">
    <property type="entry name" value="RNA POLYMERASE-BINDING TRANSCRIPTION FACTOR CARD"/>
    <property type="match status" value="1"/>
</dbReference>
<dbReference type="Gene3D" id="2.40.10.170">
    <property type="match status" value="1"/>
</dbReference>
<gene>
    <name evidence="2" type="ORF">H9X83_05615</name>
</gene>
<dbReference type="InterPro" id="IPR042215">
    <property type="entry name" value="CarD-like_C"/>
</dbReference>